<comment type="caution">
    <text evidence="1">The sequence shown here is derived from an EMBL/GenBank/DDBJ whole genome shotgun (WGS) entry which is preliminary data.</text>
</comment>
<name>A0ABS5KH12_9ACTN</name>
<protein>
    <submittedName>
        <fullName evidence="1">Uncharacterized protein</fullName>
    </submittedName>
</protein>
<keyword evidence="2" id="KW-1185">Reference proteome</keyword>
<organism evidence="1 2">
    <name type="scientific">Catenulispora pinistramenti</name>
    <dbReference type="NCBI Taxonomy" id="2705254"/>
    <lineage>
        <taxon>Bacteria</taxon>
        <taxon>Bacillati</taxon>
        <taxon>Actinomycetota</taxon>
        <taxon>Actinomycetes</taxon>
        <taxon>Catenulisporales</taxon>
        <taxon>Catenulisporaceae</taxon>
        <taxon>Catenulispora</taxon>
    </lineage>
</organism>
<reference evidence="1 2" key="1">
    <citation type="submission" date="2020-02" db="EMBL/GenBank/DDBJ databases">
        <title>Acidophilic actinobacteria isolated from forest soil.</title>
        <authorList>
            <person name="Golinska P."/>
        </authorList>
    </citation>
    <scope>NUCLEOTIDE SEQUENCE [LARGE SCALE GENOMIC DNA]</scope>
    <source>
        <strain evidence="1 2">NL8</strain>
    </source>
</reference>
<gene>
    <name evidence="1" type="ORF">KGQ19_01415</name>
</gene>
<evidence type="ECO:0000313" key="1">
    <source>
        <dbReference type="EMBL" id="MBS2545519.1"/>
    </source>
</evidence>
<dbReference type="RefSeq" id="WP_212007183.1">
    <property type="nucleotide sequence ID" value="NZ_JAAFYZ010000003.1"/>
</dbReference>
<accession>A0ABS5KH12</accession>
<proteinExistence type="predicted"/>
<sequence>MSLDLIISQLRELSANATRAAKSPAPCCGGNCPHAYRAQTMAARFTELDAAMSNLARLPRVWSSPFVPAPRNSR</sequence>
<evidence type="ECO:0000313" key="2">
    <source>
        <dbReference type="Proteomes" id="UP000730482"/>
    </source>
</evidence>
<dbReference type="EMBL" id="JAAFYZ010000003">
    <property type="protein sequence ID" value="MBS2545519.1"/>
    <property type="molecule type" value="Genomic_DNA"/>
</dbReference>
<dbReference type="Proteomes" id="UP000730482">
    <property type="component" value="Unassembled WGS sequence"/>
</dbReference>